<dbReference type="InterPro" id="IPR057670">
    <property type="entry name" value="SH3_retrovirus"/>
</dbReference>
<proteinExistence type="predicted"/>
<dbReference type="AlphaFoldDB" id="A0AAP0C6N8"/>
<dbReference type="Pfam" id="PF25597">
    <property type="entry name" value="SH3_retrovirus"/>
    <property type="match status" value="1"/>
</dbReference>
<dbReference type="Proteomes" id="UP001408789">
    <property type="component" value="Unassembled WGS sequence"/>
</dbReference>
<comment type="caution">
    <text evidence="3">The sequence shown here is derived from an EMBL/GenBank/DDBJ whole genome shotgun (WGS) entry which is preliminary data.</text>
</comment>
<accession>A0AAP0C6N8</accession>
<feature type="region of interest" description="Disordered" evidence="1">
    <location>
        <begin position="315"/>
        <end position="372"/>
    </location>
</feature>
<dbReference type="PANTHER" id="PTHR47481:SF3">
    <property type="entry name" value="GAG-POLYPEPTIDE OF LTR COPIA-TYPE-RELATED"/>
    <property type="match status" value="1"/>
</dbReference>
<dbReference type="PANTHER" id="PTHR47481">
    <property type="match status" value="1"/>
</dbReference>
<name>A0AAP0C6N8_9ASTR</name>
<dbReference type="EMBL" id="JBCNJP010002443">
    <property type="protein sequence ID" value="KAK9050301.1"/>
    <property type="molecule type" value="Genomic_DNA"/>
</dbReference>
<evidence type="ECO:0000313" key="4">
    <source>
        <dbReference type="Proteomes" id="UP001408789"/>
    </source>
</evidence>
<feature type="domain" description="Retroviral polymerase SH3-like" evidence="2">
    <location>
        <begin position="228"/>
        <end position="267"/>
    </location>
</feature>
<sequence>MATSSESSMSMSALLHTLKIPLSSTNFLLWKNQIMPLLLEKGLVGHVDGTDPAPPETITTDGTSAINPRFTAWKDADRHAALEAEYCNASVERVHNLTDQLRSLVKGTDSVMDFSRKFKALSNQLADIGHPVDETNKLYWFTAGLGAQYISFTSIVRAARPPPSFPDLVAHAVSHEVLLRDLQGQATPPAAFVATSFRSSRHGGNWRGQNRGYRNYRGGRNNRGGRHFHGYATQYKGFRCFEPVSQRVYITRHATFDESYFPFIEQSTPQNYANLELTSFVENCWTCPTSHQPTEDAAQNTPPCSPTTATKDSAHCGLCIDDPDGPPVQPTNAGPAADAPNEPPANPPDEPDSPLSPQSASPATAYKPLTRL</sequence>
<keyword evidence="4" id="KW-1185">Reference proteome</keyword>
<evidence type="ECO:0000313" key="3">
    <source>
        <dbReference type="EMBL" id="KAK9050301.1"/>
    </source>
</evidence>
<evidence type="ECO:0000256" key="1">
    <source>
        <dbReference type="SAM" id="MobiDB-lite"/>
    </source>
</evidence>
<reference evidence="3 4" key="1">
    <citation type="submission" date="2024-04" db="EMBL/GenBank/DDBJ databases">
        <title>The reference genome of an endangered Asteraceae, Deinandra increscens subsp. villosa, native to the Central Coast of California.</title>
        <authorList>
            <person name="Guilliams M."/>
            <person name="Hasenstab-Lehman K."/>
            <person name="Meyer R."/>
            <person name="Mcevoy S."/>
        </authorList>
    </citation>
    <scope>NUCLEOTIDE SEQUENCE [LARGE SCALE GENOMIC DNA]</scope>
    <source>
        <tissue evidence="3">Leaf</tissue>
    </source>
</reference>
<protein>
    <recommendedName>
        <fullName evidence="2">Retroviral polymerase SH3-like domain-containing protein</fullName>
    </recommendedName>
</protein>
<organism evidence="3 4">
    <name type="scientific">Deinandra increscens subsp. villosa</name>
    <dbReference type="NCBI Taxonomy" id="3103831"/>
    <lineage>
        <taxon>Eukaryota</taxon>
        <taxon>Viridiplantae</taxon>
        <taxon>Streptophyta</taxon>
        <taxon>Embryophyta</taxon>
        <taxon>Tracheophyta</taxon>
        <taxon>Spermatophyta</taxon>
        <taxon>Magnoliopsida</taxon>
        <taxon>eudicotyledons</taxon>
        <taxon>Gunneridae</taxon>
        <taxon>Pentapetalae</taxon>
        <taxon>asterids</taxon>
        <taxon>campanulids</taxon>
        <taxon>Asterales</taxon>
        <taxon>Asteraceae</taxon>
        <taxon>Asteroideae</taxon>
        <taxon>Heliantheae alliance</taxon>
        <taxon>Madieae</taxon>
        <taxon>Madiinae</taxon>
        <taxon>Deinandra</taxon>
    </lineage>
</organism>
<evidence type="ECO:0000259" key="2">
    <source>
        <dbReference type="Pfam" id="PF25597"/>
    </source>
</evidence>
<gene>
    <name evidence="3" type="ORF">SSX86_030729</name>
</gene>